<evidence type="ECO:0000256" key="1">
    <source>
        <dbReference type="SAM" id="Phobius"/>
    </source>
</evidence>
<dbReference type="EMBL" id="CM000839">
    <property type="protein sequence ID" value="KRH53558.1"/>
    <property type="molecule type" value="Genomic_DNA"/>
</dbReference>
<keyword evidence="1" id="KW-1133">Transmembrane helix</keyword>
<evidence type="ECO:0000313" key="3">
    <source>
        <dbReference type="EnsemblPlants" id="KRH53558"/>
    </source>
</evidence>
<feature type="transmembrane region" description="Helical" evidence="1">
    <location>
        <begin position="60"/>
        <end position="79"/>
    </location>
</feature>
<dbReference type="Proteomes" id="UP000008827">
    <property type="component" value="Chromosome 6"/>
</dbReference>
<reference evidence="2 3" key="1">
    <citation type="journal article" date="2010" name="Nature">
        <title>Genome sequence of the palaeopolyploid soybean.</title>
        <authorList>
            <person name="Schmutz J."/>
            <person name="Cannon S.B."/>
            <person name="Schlueter J."/>
            <person name="Ma J."/>
            <person name="Mitros T."/>
            <person name="Nelson W."/>
            <person name="Hyten D.L."/>
            <person name="Song Q."/>
            <person name="Thelen J.J."/>
            <person name="Cheng J."/>
            <person name="Xu D."/>
            <person name="Hellsten U."/>
            <person name="May G.D."/>
            <person name="Yu Y."/>
            <person name="Sakurai T."/>
            <person name="Umezawa T."/>
            <person name="Bhattacharyya M.K."/>
            <person name="Sandhu D."/>
            <person name="Valliyodan B."/>
            <person name="Lindquist E."/>
            <person name="Peto M."/>
            <person name="Grant D."/>
            <person name="Shu S."/>
            <person name="Goodstein D."/>
            <person name="Barry K."/>
            <person name="Futrell-Griggs M."/>
            <person name="Abernathy B."/>
            <person name="Du J."/>
            <person name="Tian Z."/>
            <person name="Zhu L."/>
            <person name="Gill N."/>
            <person name="Joshi T."/>
            <person name="Libault M."/>
            <person name="Sethuraman A."/>
            <person name="Zhang X.-C."/>
            <person name="Shinozaki K."/>
            <person name="Nguyen H.T."/>
            <person name="Wing R.A."/>
            <person name="Cregan P."/>
            <person name="Specht J."/>
            <person name="Grimwood J."/>
            <person name="Rokhsar D."/>
            <person name="Stacey G."/>
            <person name="Shoemaker R.C."/>
            <person name="Jackson S.A."/>
        </authorList>
    </citation>
    <scope>NUCLEOTIDE SEQUENCE [LARGE SCALE GENOMIC DNA]</scope>
    <source>
        <strain evidence="3">cv. Williams 82</strain>
        <tissue evidence="2">Callus</tissue>
    </source>
</reference>
<dbReference type="InParanoid" id="A0A0R0JGG5"/>
<dbReference type="Gramene" id="KRH53559">
    <property type="protein sequence ID" value="KRH53559"/>
    <property type="gene ID" value="GLYMA_06G132200"/>
</dbReference>
<sequence length="137" mass="16376">MPCCLCFFFTMNERSSMNPLHDMLESHMQFYFIGRRAYYSYIICLALKNRNLRKWILRKWTGVVLLLFIFAYEFNHILLNKTSRINTTLVHFTAYMAVLPKSNYADFRNNERKSGTPLYCSYSCTKQINHRSHVFST</sequence>
<dbReference type="EnsemblPlants" id="KRH53558">
    <property type="protein sequence ID" value="KRH53558"/>
    <property type="gene ID" value="GLYMA_06G132200"/>
</dbReference>
<name>A0A0R0JGG5_SOYBN</name>
<keyword evidence="1" id="KW-0812">Transmembrane</keyword>
<dbReference type="EMBL" id="CM000839">
    <property type="protein sequence ID" value="KRH53559.1"/>
    <property type="molecule type" value="Genomic_DNA"/>
</dbReference>
<proteinExistence type="predicted"/>
<reference evidence="2" key="3">
    <citation type="submission" date="2018-07" db="EMBL/GenBank/DDBJ databases">
        <title>WGS assembly of Glycine max.</title>
        <authorList>
            <person name="Schmutz J."/>
            <person name="Cannon S."/>
            <person name="Schlueter J."/>
            <person name="Ma J."/>
            <person name="Mitros T."/>
            <person name="Nelson W."/>
            <person name="Hyten D."/>
            <person name="Song Q."/>
            <person name="Thelen J."/>
            <person name="Cheng J."/>
            <person name="Xu D."/>
            <person name="Hellsten U."/>
            <person name="May G."/>
            <person name="Yu Y."/>
            <person name="Sakurai T."/>
            <person name="Umezawa T."/>
            <person name="Bhattacharyya M."/>
            <person name="Sandhu D."/>
            <person name="Valliyodan B."/>
            <person name="Lindquist E."/>
            <person name="Peto M."/>
            <person name="Grant D."/>
            <person name="Shu S."/>
            <person name="Goodstein D."/>
            <person name="Barry K."/>
            <person name="Futrell-Griggs M."/>
            <person name="Abernathy B."/>
            <person name="Du J."/>
            <person name="Tian Z."/>
            <person name="Zhu L."/>
            <person name="Gill N."/>
            <person name="Joshi T."/>
            <person name="Libault M."/>
            <person name="Sethuraman A."/>
            <person name="Zhang X."/>
            <person name="Shinozaki K."/>
            <person name="Nguyen H."/>
            <person name="Wing R."/>
            <person name="Cregan P."/>
            <person name="Specht J."/>
            <person name="Grimwood J."/>
            <person name="Rokhsar D."/>
            <person name="Stacey G."/>
            <person name="Shoemaker R."/>
            <person name="Jackson S."/>
        </authorList>
    </citation>
    <scope>NUCLEOTIDE SEQUENCE</scope>
    <source>
        <tissue evidence="2">Callus</tissue>
    </source>
</reference>
<reference evidence="3" key="2">
    <citation type="submission" date="2018-02" db="UniProtKB">
        <authorList>
            <consortium name="EnsemblPlants"/>
        </authorList>
    </citation>
    <scope>IDENTIFICATION</scope>
    <source>
        <strain evidence="3">Williams 82</strain>
    </source>
</reference>
<dbReference type="Gramene" id="KRH53558">
    <property type="protein sequence ID" value="KRH53558"/>
    <property type="gene ID" value="GLYMA_06G132200"/>
</dbReference>
<evidence type="ECO:0000313" key="2">
    <source>
        <dbReference type="EMBL" id="KRH53558.1"/>
    </source>
</evidence>
<organism evidence="2">
    <name type="scientific">Glycine max</name>
    <name type="common">Soybean</name>
    <name type="synonym">Glycine hispida</name>
    <dbReference type="NCBI Taxonomy" id="3847"/>
    <lineage>
        <taxon>Eukaryota</taxon>
        <taxon>Viridiplantae</taxon>
        <taxon>Streptophyta</taxon>
        <taxon>Embryophyta</taxon>
        <taxon>Tracheophyta</taxon>
        <taxon>Spermatophyta</taxon>
        <taxon>Magnoliopsida</taxon>
        <taxon>eudicotyledons</taxon>
        <taxon>Gunneridae</taxon>
        <taxon>Pentapetalae</taxon>
        <taxon>rosids</taxon>
        <taxon>fabids</taxon>
        <taxon>Fabales</taxon>
        <taxon>Fabaceae</taxon>
        <taxon>Papilionoideae</taxon>
        <taxon>50 kb inversion clade</taxon>
        <taxon>NPAAA clade</taxon>
        <taxon>indigoferoid/millettioid clade</taxon>
        <taxon>Phaseoleae</taxon>
        <taxon>Glycine</taxon>
        <taxon>Glycine subgen. Soja</taxon>
    </lineage>
</organism>
<keyword evidence="1" id="KW-0472">Membrane</keyword>
<protein>
    <submittedName>
        <fullName evidence="2 3">Uncharacterized protein</fullName>
    </submittedName>
</protein>
<dbReference type="SMR" id="A0A0R0JGG5"/>
<dbReference type="AlphaFoldDB" id="A0A0R0JGG5"/>
<gene>
    <name evidence="2" type="ORF">GLYMA_06G132200</name>
</gene>
<evidence type="ECO:0000313" key="4">
    <source>
        <dbReference type="Proteomes" id="UP000008827"/>
    </source>
</evidence>
<accession>A0A0R0JGG5</accession>
<dbReference type="EnsemblPlants" id="KRH53559">
    <property type="protein sequence ID" value="KRH53559"/>
    <property type="gene ID" value="GLYMA_06G132200"/>
</dbReference>
<keyword evidence="4" id="KW-1185">Reference proteome</keyword>